<name>A0A1J4KZ47_9EUKA</name>
<feature type="compositionally biased region" description="Polar residues" evidence="1">
    <location>
        <begin position="58"/>
        <end position="68"/>
    </location>
</feature>
<dbReference type="CDD" id="cd00167">
    <property type="entry name" value="SANT"/>
    <property type="match status" value="1"/>
</dbReference>
<gene>
    <name evidence="4" type="ORF">TRFO_42869</name>
</gene>
<dbReference type="GeneID" id="94849223"/>
<comment type="caution">
    <text evidence="4">The sequence shown here is derived from an EMBL/GenBank/DDBJ whole genome shotgun (WGS) entry which is preliminary data.</text>
</comment>
<proteinExistence type="predicted"/>
<dbReference type="PROSITE" id="PS50090">
    <property type="entry name" value="MYB_LIKE"/>
    <property type="match status" value="1"/>
</dbReference>
<feature type="region of interest" description="Disordered" evidence="1">
    <location>
        <begin position="58"/>
        <end position="78"/>
    </location>
</feature>
<evidence type="ECO:0000259" key="2">
    <source>
        <dbReference type="PROSITE" id="PS50090"/>
    </source>
</evidence>
<dbReference type="VEuPathDB" id="TrichDB:TRFO_42869"/>
<feature type="compositionally biased region" description="Basic residues" evidence="1">
    <location>
        <begin position="296"/>
        <end position="327"/>
    </location>
</feature>
<evidence type="ECO:0000313" key="5">
    <source>
        <dbReference type="Proteomes" id="UP000179807"/>
    </source>
</evidence>
<dbReference type="AlphaFoldDB" id="A0A1J4KZ47"/>
<dbReference type="PROSITE" id="PS51294">
    <property type="entry name" value="HTH_MYB"/>
    <property type="match status" value="1"/>
</dbReference>
<dbReference type="SMART" id="SM00717">
    <property type="entry name" value="SANT"/>
    <property type="match status" value="1"/>
</dbReference>
<reference evidence="4" key="1">
    <citation type="submission" date="2016-10" db="EMBL/GenBank/DDBJ databases">
        <authorList>
            <person name="Benchimol M."/>
            <person name="Almeida L.G."/>
            <person name="Vasconcelos A.T."/>
            <person name="Perreira-Neves A."/>
            <person name="Rosa I.A."/>
            <person name="Tasca T."/>
            <person name="Bogo M.R."/>
            <person name="de Souza W."/>
        </authorList>
    </citation>
    <scope>NUCLEOTIDE SEQUENCE [LARGE SCALE GENOMIC DNA]</scope>
    <source>
        <strain evidence="4">K</strain>
    </source>
</reference>
<dbReference type="InterPro" id="IPR017930">
    <property type="entry name" value="Myb_dom"/>
</dbReference>
<evidence type="ECO:0000259" key="3">
    <source>
        <dbReference type="PROSITE" id="PS51294"/>
    </source>
</evidence>
<feature type="compositionally biased region" description="Basic and acidic residues" evidence="1">
    <location>
        <begin position="248"/>
        <end position="295"/>
    </location>
</feature>
<dbReference type="OrthoDB" id="6781668at2759"/>
<feature type="region of interest" description="Disordered" evidence="1">
    <location>
        <begin position="185"/>
        <end position="327"/>
    </location>
</feature>
<dbReference type="RefSeq" id="XP_068367997.1">
    <property type="nucleotide sequence ID" value="XM_068514519.1"/>
</dbReference>
<dbReference type="SUPFAM" id="SSF46689">
    <property type="entry name" value="Homeodomain-like"/>
    <property type="match status" value="1"/>
</dbReference>
<dbReference type="Gene3D" id="1.10.10.60">
    <property type="entry name" value="Homeodomain-like"/>
    <property type="match status" value="1"/>
</dbReference>
<keyword evidence="5" id="KW-1185">Reference proteome</keyword>
<evidence type="ECO:0000313" key="4">
    <source>
        <dbReference type="EMBL" id="OHT14861.1"/>
    </source>
</evidence>
<dbReference type="Pfam" id="PF00249">
    <property type="entry name" value="Myb_DNA-binding"/>
    <property type="match status" value="1"/>
</dbReference>
<organism evidence="4 5">
    <name type="scientific">Tritrichomonas foetus</name>
    <dbReference type="NCBI Taxonomy" id="1144522"/>
    <lineage>
        <taxon>Eukaryota</taxon>
        <taxon>Metamonada</taxon>
        <taxon>Parabasalia</taxon>
        <taxon>Tritrichomonadida</taxon>
        <taxon>Tritrichomonadidae</taxon>
        <taxon>Tritrichomonas</taxon>
    </lineage>
</organism>
<dbReference type="EMBL" id="MLAK01000313">
    <property type="protein sequence ID" value="OHT14861.1"/>
    <property type="molecule type" value="Genomic_DNA"/>
</dbReference>
<protein>
    <submittedName>
        <fullName evidence="4">Uncharacterized protein</fullName>
    </submittedName>
</protein>
<evidence type="ECO:0000256" key="1">
    <source>
        <dbReference type="SAM" id="MobiDB-lite"/>
    </source>
</evidence>
<feature type="domain" description="HTH myb-type" evidence="3">
    <location>
        <begin position="126"/>
        <end position="183"/>
    </location>
</feature>
<accession>A0A1J4KZ47</accession>
<dbReference type="InterPro" id="IPR001005">
    <property type="entry name" value="SANT/Myb"/>
</dbReference>
<sequence>MFWRDKKSREISFPYYFEIFHHKLMSNDILIINDNEINSSPIPDHENDGSNAITINSEIKTSSKSSGRTADFTKPLKSKKSKSKADKTECLDEIDEISFWSEAKRQSWAAINTNPNAFYYRHCAPGQKKKTGAWSDEEKKLFMEVIKVHPPSQGKWGLLAMHIPGRVGYQCRNYYHRLLETGELVEENPPPSAKESPANEKKKKSTSPKKSSKAKPSKDTPANQTENPIQIEPIDEPPKNHSHKNKKEKASPDMKEHKSHKSEKEKKSKSQKEKQQSEKITLKEMKTDETKTEKHSLRKHEKNHEKHHKKHHEKKHEKRHEKHHKKEAKNEITCYLESDSHISNHHDSPNTPLELNSQELPYQQPVVLTPVYKDYTPEIIIEAVEEKPKWTPRMENPWSTVQEGIEEIVFPNEPLKVQDKPEFEFEVSQIMQENYKNPLNAVLFSFPAKNDRNGEYINSVRSHLLNDDQQTKNQLLRNYIHSYEQYCQGSSIDKSEIEKKYIHQMTTNNM</sequence>
<dbReference type="InterPro" id="IPR009057">
    <property type="entry name" value="Homeodomain-like_sf"/>
</dbReference>
<dbReference type="Proteomes" id="UP000179807">
    <property type="component" value="Unassembled WGS sequence"/>
</dbReference>
<feature type="domain" description="Myb-like" evidence="2">
    <location>
        <begin position="126"/>
        <end position="179"/>
    </location>
</feature>
<feature type="compositionally biased region" description="Basic residues" evidence="1">
    <location>
        <begin position="201"/>
        <end position="215"/>
    </location>
</feature>